<name>A0A0H5CI90_CYBJN</name>
<organism evidence="1 2">
    <name type="scientific">Cyberlindnera jadinii (strain ATCC 18201 / CBS 1600 / BCRC 20928 / JCM 3617 / NBRC 0987 / NRRL Y-1542)</name>
    <name type="common">Torula yeast</name>
    <name type="synonym">Candida utilis</name>
    <dbReference type="NCBI Taxonomy" id="983966"/>
    <lineage>
        <taxon>Eukaryota</taxon>
        <taxon>Fungi</taxon>
        <taxon>Dikarya</taxon>
        <taxon>Ascomycota</taxon>
        <taxon>Saccharomycotina</taxon>
        <taxon>Saccharomycetes</taxon>
        <taxon>Phaffomycetales</taxon>
        <taxon>Phaffomycetaceae</taxon>
        <taxon>Cyberlindnera</taxon>
    </lineage>
</organism>
<evidence type="ECO:0000313" key="1">
    <source>
        <dbReference type="EMBL" id="CEP24274.1"/>
    </source>
</evidence>
<dbReference type="Proteomes" id="UP000038830">
    <property type="component" value="Unassembled WGS sequence"/>
</dbReference>
<dbReference type="AlphaFoldDB" id="A0A0H5CI90"/>
<dbReference type="SUPFAM" id="SSF50729">
    <property type="entry name" value="PH domain-like"/>
    <property type="match status" value="1"/>
</dbReference>
<reference evidence="2" key="1">
    <citation type="journal article" date="2015" name="J. Biotechnol.">
        <title>The structure of the Cyberlindnera jadinii genome and its relation to Candida utilis analyzed by the occurrence of single nucleotide polymorphisms.</title>
        <authorList>
            <person name="Rupp O."/>
            <person name="Brinkrolf K."/>
            <person name="Buerth C."/>
            <person name="Kunigo M."/>
            <person name="Schneider J."/>
            <person name="Jaenicke S."/>
            <person name="Goesmann A."/>
            <person name="Puehler A."/>
            <person name="Jaeger K.-E."/>
            <person name="Ernst J.F."/>
        </authorList>
    </citation>
    <scope>NUCLEOTIDE SEQUENCE [LARGE SCALE GENOMIC DNA]</scope>
    <source>
        <strain evidence="2">ATCC 18201 / CBS 1600 / BCRC 20928 / JCM 3617 / NBRC 0987 / NRRL Y-1542</strain>
    </source>
</reference>
<evidence type="ECO:0000313" key="2">
    <source>
        <dbReference type="Proteomes" id="UP000038830"/>
    </source>
</evidence>
<proteinExistence type="predicted"/>
<sequence>MALNWVSRTSNPPGFVLLPEEVHRFALPQEVAADLNPIGQQNGDTITIKGNVTLTSHRVVILSTRSTQQHDNFSLLYKDIVWFKLEMPWLGSNKFRVTFRVSDGNGGLNYMYQWSLCISFVEGGAIQFAKEFEQLKTRFDNSQVDELPPYTEQM</sequence>
<dbReference type="EMBL" id="CDQK01000005">
    <property type="protein sequence ID" value="CEP24274.1"/>
    <property type="molecule type" value="Genomic_DNA"/>
</dbReference>
<accession>A0A0H5CI90</accession>
<gene>
    <name evidence="1" type="ORF">BN1211_5063</name>
</gene>
<protein>
    <submittedName>
        <fullName evidence="1">Uncharacterized protein</fullName>
    </submittedName>
</protein>